<evidence type="ECO:0000256" key="4">
    <source>
        <dbReference type="ARBA" id="ARBA00022448"/>
    </source>
</evidence>
<keyword evidence="6" id="KW-0547">Nucleotide-binding</keyword>
<dbReference type="Gene3D" id="3.40.50.300">
    <property type="entry name" value="P-loop containing nucleotide triphosphate hydrolases"/>
    <property type="match status" value="1"/>
</dbReference>
<evidence type="ECO:0000256" key="8">
    <source>
        <dbReference type="ARBA" id="ARBA00022989"/>
    </source>
</evidence>
<feature type="transmembrane region" description="Helical" evidence="11">
    <location>
        <begin position="261"/>
        <end position="281"/>
    </location>
</feature>
<feature type="domain" description="ABC transporter" evidence="12">
    <location>
        <begin position="1"/>
        <end position="228"/>
    </location>
</feature>
<evidence type="ECO:0000256" key="1">
    <source>
        <dbReference type="ARBA" id="ARBA00004141"/>
    </source>
</evidence>
<dbReference type="InterPro" id="IPR017871">
    <property type="entry name" value="ABC_transporter-like_CS"/>
</dbReference>
<dbReference type="PANTHER" id="PTHR42734:SF5">
    <property type="entry name" value="IRON TRANSPORT SYSTEM ATP-BINDING PROTEIN HI_0361-RELATED"/>
    <property type="match status" value="1"/>
</dbReference>
<dbReference type="GO" id="GO:0055085">
    <property type="term" value="P:transmembrane transport"/>
    <property type="evidence" value="ECO:0007669"/>
    <property type="project" value="InterPro"/>
</dbReference>
<protein>
    <submittedName>
        <fullName evidence="13">Probable siderophore transport system ATP-binding protein YusV</fullName>
    </submittedName>
</protein>
<reference evidence="13 14" key="1">
    <citation type="submission" date="2018-06" db="EMBL/GenBank/DDBJ databases">
        <authorList>
            <consortium name="Pathogen Informatics"/>
            <person name="Doyle S."/>
        </authorList>
    </citation>
    <scope>NUCLEOTIDE SEQUENCE [LARGE SCALE GENOMIC DNA]</scope>
    <source>
        <strain evidence="13 14">NCTC13645</strain>
    </source>
</reference>
<gene>
    <name evidence="13" type="primary">yusV</name>
    <name evidence="13" type="ORF">NCTC13645_00552</name>
</gene>
<evidence type="ECO:0000256" key="6">
    <source>
        <dbReference type="ARBA" id="ARBA00022741"/>
    </source>
</evidence>
<evidence type="ECO:0000256" key="5">
    <source>
        <dbReference type="ARBA" id="ARBA00022692"/>
    </source>
</evidence>
<evidence type="ECO:0000313" key="14">
    <source>
        <dbReference type="Proteomes" id="UP000254621"/>
    </source>
</evidence>
<dbReference type="PROSITE" id="PS00211">
    <property type="entry name" value="ABC_TRANSPORTER_1"/>
    <property type="match status" value="1"/>
</dbReference>
<dbReference type="GO" id="GO:0016887">
    <property type="term" value="F:ATP hydrolysis activity"/>
    <property type="evidence" value="ECO:0007669"/>
    <property type="project" value="InterPro"/>
</dbReference>
<dbReference type="STRING" id="1629.IV50_GL000752"/>
<dbReference type="Pfam" id="PF00005">
    <property type="entry name" value="ABC_tran"/>
    <property type="match status" value="1"/>
</dbReference>
<evidence type="ECO:0000256" key="3">
    <source>
        <dbReference type="ARBA" id="ARBA00008034"/>
    </source>
</evidence>
<comment type="similarity">
    <text evidence="2">Belongs to the ABC transporter superfamily.</text>
</comment>
<dbReference type="InterPro" id="IPR003593">
    <property type="entry name" value="AAA+_ATPase"/>
</dbReference>
<organism evidence="13 14">
    <name type="scientific">Weissella viridescens</name>
    <name type="common">Lactobacillus viridescens</name>
    <dbReference type="NCBI Taxonomy" id="1629"/>
    <lineage>
        <taxon>Bacteria</taxon>
        <taxon>Bacillati</taxon>
        <taxon>Bacillota</taxon>
        <taxon>Bacilli</taxon>
        <taxon>Lactobacillales</taxon>
        <taxon>Lactobacillaceae</taxon>
        <taxon>Weissella</taxon>
    </lineage>
</organism>
<evidence type="ECO:0000313" key="13">
    <source>
        <dbReference type="EMBL" id="SUP52653.1"/>
    </source>
</evidence>
<evidence type="ECO:0000256" key="10">
    <source>
        <dbReference type="RuleBase" id="RU003943"/>
    </source>
</evidence>
<evidence type="ECO:0000256" key="2">
    <source>
        <dbReference type="ARBA" id="ARBA00005417"/>
    </source>
</evidence>
<evidence type="ECO:0000256" key="7">
    <source>
        <dbReference type="ARBA" id="ARBA00022840"/>
    </source>
</evidence>
<keyword evidence="7 13" id="KW-0067">ATP-binding</keyword>
<dbReference type="Proteomes" id="UP000254621">
    <property type="component" value="Unassembled WGS sequence"/>
</dbReference>
<keyword evidence="9 11" id="KW-0472">Membrane</keyword>
<dbReference type="InterPro" id="IPR037294">
    <property type="entry name" value="ABC_BtuC-like"/>
</dbReference>
<dbReference type="PANTHER" id="PTHR42734">
    <property type="entry name" value="METAL TRANSPORT SYSTEM ATP-BINDING PROTEIN TM_0124-RELATED"/>
    <property type="match status" value="1"/>
</dbReference>
<dbReference type="SMART" id="SM00382">
    <property type="entry name" value="AAA"/>
    <property type="match status" value="1"/>
</dbReference>
<evidence type="ECO:0000256" key="9">
    <source>
        <dbReference type="ARBA" id="ARBA00023136"/>
    </source>
</evidence>
<dbReference type="EMBL" id="UHIV01000001">
    <property type="protein sequence ID" value="SUP52653.1"/>
    <property type="molecule type" value="Genomic_DNA"/>
</dbReference>
<feature type="transmembrane region" description="Helical" evidence="11">
    <location>
        <begin position="301"/>
        <end position="327"/>
    </location>
</feature>
<name>A0A380NXM8_WEIVI</name>
<dbReference type="InterPro" id="IPR027417">
    <property type="entry name" value="P-loop_NTPase"/>
</dbReference>
<keyword evidence="8 11" id="KW-1133">Transmembrane helix</keyword>
<dbReference type="InterPro" id="IPR050153">
    <property type="entry name" value="Metal_Ion_Import_ABC"/>
</dbReference>
<feature type="transmembrane region" description="Helical" evidence="11">
    <location>
        <begin position="339"/>
        <end position="358"/>
    </location>
</feature>
<dbReference type="PROSITE" id="PS50893">
    <property type="entry name" value="ABC_TRANSPORTER_2"/>
    <property type="match status" value="1"/>
</dbReference>
<comment type="similarity">
    <text evidence="3 10">Belongs to the ABC-3 integral membrane protein family.</text>
</comment>
<dbReference type="Pfam" id="PF00950">
    <property type="entry name" value="ABC-3"/>
    <property type="match status" value="1"/>
</dbReference>
<dbReference type="GO" id="GO:0005524">
    <property type="term" value="F:ATP binding"/>
    <property type="evidence" value="ECO:0007669"/>
    <property type="project" value="UniProtKB-KW"/>
</dbReference>
<dbReference type="SUPFAM" id="SSF81345">
    <property type="entry name" value="ABC transporter involved in vitamin B12 uptake, BtuC"/>
    <property type="match status" value="1"/>
</dbReference>
<evidence type="ECO:0000256" key="11">
    <source>
        <dbReference type="SAM" id="Phobius"/>
    </source>
</evidence>
<dbReference type="CDD" id="cd03235">
    <property type="entry name" value="ABC_Metallic_Cations"/>
    <property type="match status" value="1"/>
</dbReference>
<dbReference type="InterPro" id="IPR001626">
    <property type="entry name" value="ABC_TroCD"/>
</dbReference>
<dbReference type="InterPro" id="IPR003439">
    <property type="entry name" value="ABC_transporter-like_ATP-bd"/>
</dbReference>
<accession>A0A380NXM8</accession>
<dbReference type="FunFam" id="3.40.50.300:FF:000134">
    <property type="entry name" value="Iron-enterobactin ABC transporter ATP-binding protein"/>
    <property type="match status" value="1"/>
</dbReference>
<keyword evidence="4 10" id="KW-0813">Transport</keyword>
<sequence>MTVGYTSTPVFEDLSVKFEPGKITGIIGPNGAGKSTLIKSILGLIKKQAGDVKLDGQEVSKVRQKTAYVEQRANLDMSFPINVFDVVLTGTYGRLGLFKSPGAKEKAAASDALEQLKLSEFKKRQIGELSGGQLQRVFVARAVVQEAEVVILDEPFVGIDMKSEADIMRILKLWRDQGKTIIVIHHDLNKVTEYFDDLVIMNHGIVAAGPVADVYTRENIGHAFSADLGNVLFEDKGTLKMFASITEFVSALGQYNFLQSALMASIMVGIMSGLIGSFIILRGMSLMGDAISHSVLPGVAVAYMLGINLMLGATAFGVLAALLIGYVSQHSKLKNDTSIGIVFSAFFALGFILISMAGSSTNLHHILLVTSWPFRTQTC</sequence>
<evidence type="ECO:0000259" key="12">
    <source>
        <dbReference type="PROSITE" id="PS50893"/>
    </source>
</evidence>
<comment type="subcellular location">
    <subcellularLocation>
        <location evidence="10">Cell membrane</location>
        <topology evidence="10">Multi-pass membrane protein</topology>
    </subcellularLocation>
    <subcellularLocation>
        <location evidence="1">Membrane</location>
        <topology evidence="1">Multi-pass membrane protein</topology>
    </subcellularLocation>
</comment>
<proteinExistence type="inferred from homology"/>
<dbReference type="AlphaFoldDB" id="A0A380NXM8"/>
<keyword evidence="5 10" id="KW-0812">Transmembrane</keyword>
<dbReference type="SUPFAM" id="SSF52540">
    <property type="entry name" value="P-loop containing nucleoside triphosphate hydrolases"/>
    <property type="match status" value="1"/>
</dbReference>
<dbReference type="GO" id="GO:0043190">
    <property type="term" value="C:ATP-binding cassette (ABC) transporter complex"/>
    <property type="evidence" value="ECO:0007669"/>
    <property type="project" value="InterPro"/>
</dbReference>